<dbReference type="Pfam" id="PF04500">
    <property type="entry name" value="FLYWCH"/>
    <property type="match status" value="1"/>
</dbReference>
<keyword evidence="1" id="KW-0479">Metal-binding</keyword>
<feature type="domain" description="FLYWCH-type" evidence="4">
    <location>
        <begin position="99"/>
        <end position="163"/>
    </location>
</feature>
<dbReference type="InterPro" id="IPR007588">
    <property type="entry name" value="Znf_FLYWCH"/>
</dbReference>
<dbReference type="EnsemblMetazoa" id="ACOM028395-RA">
    <property type="protein sequence ID" value="ACOM028395-PA.1"/>
    <property type="gene ID" value="ACOM028395"/>
</dbReference>
<dbReference type="VEuPathDB" id="VectorBase:ACON2_037215"/>
<organism evidence="5">
    <name type="scientific">Anopheles coluzzii</name>
    <name type="common">African malaria mosquito</name>
    <dbReference type="NCBI Taxonomy" id="1518534"/>
    <lineage>
        <taxon>Eukaryota</taxon>
        <taxon>Metazoa</taxon>
        <taxon>Ecdysozoa</taxon>
        <taxon>Arthropoda</taxon>
        <taxon>Hexapoda</taxon>
        <taxon>Insecta</taxon>
        <taxon>Pterygota</taxon>
        <taxon>Neoptera</taxon>
        <taxon>Endopterygota</taxon>
        <taxon>Diptera</taxon>
        <taxon>Nematocera</taxon>
        <taxon>Culicoidea</taxon>
        <taxon>Culicidae</taxon>
        <taxon>Anophelinae</taxon>
        <taxon>Anopheles</taxon>
    </lineage>
</organism>
<reference evidence="5" key="1">
    <citation type="submission" date="2022-08" db="UniProtKB">
        <authorList>
            <consortium name="EnsemblMetazoa"/>
        </authorList>
    </citation>
    <scope>IDENTIFICATION</scope>
</reference>
<dbReference type="GO" id="GO:0008270">
    <property type="term" value="F:zinc ion binding"/>
    <property type="evidence" value="ECO:0007669"/>
    <property type="project" value="UniProtKB-KW"/>
</dbReference>
<evidence type="ECO:0000313" key="5">
    <source>
        <dbReference type="EnsemblMetazoa" id="ACOM028395-PA.1"/>
    </source>
</evidence>
<protein>
    <recommendedName>
        <fullName evidence="4">FLYWCH-type domain-containing protein</fullName>
    </recommendedName>
</protein>
<proteinExistence type="predicted"/>
<dbReference type="AlphaFoldDB" id="A0A8W7PBQ1"/>
<evidence type="ECO:0000259" key="4">
    <source>
        <dbReference type="Pfam" id="PF04500"/>
    </source>
</evidence>
<dbReference type="Gene3D" id="2.20.25.240">
    <property type="match status" value="2"/>
</dbReference>
<sequence length="188" mass="21578">LLQRQGVWLKKLPYSVVADACGNRMYLLGYTYRKAASFRTTTDWVCVCNELQHATNGRCLARLVQRMEDVGLGKWTIIATNSDGGGSDDDESEDNVAVFSRTMRGKEQLVYKGQPFVFEKLVLTTGGQSKKIWRCNQWWNQKCRARVYTIDDHITPLNRYHTHSDIVKRKQRVVKRDKTCDTGGPVDK</sequence>
<dbReference type="Proteomes" id="UP000075882">
    <property type="component" value="Unassembled WGS sequence"/>
</dbReference>
<keyword evidence="2" id="KW-0863">Zinc-finger</keyword>
<evidence type="ECO:0000256" key="2">
    <source>
        <dbReference type="ARBA" id="ARBA00022771"/>
    </source>
</evidence>
<keyword evidence="3" id="KW-0862">Zinc</keyword>
<accession>A0A8W7PBQ1</accession>
<evidence type="ECO:0000256" key="3">
    <source>
        <dbReference type="ARBA" id="ARBA00022833"/>
    </source>
</evidence>
<name>A0A8W7PBQ1_ANOCL</name>
<evidence type="ECO:0000256" key="1">
    <source>
        <dbReference type="ARBA" id="ARBA00022723"/>
    </source>
</evidence>